<evidence type="ECO:0000256" key="5">
    <source>
        <dbReference type="ARBA" id="ARBA00023054"/>
    </source>
</evidence>
<dbReference type="GO" id="GO:0005874">
    <property type="term" value="C:microtubule"/>
    <property type="evidence" value="ECO:0007669"/>
    <property type="project" value="UniProtKB-KW"/>
</dbReference>
<keyword evidence="6" id="KW-0206">Cytoskeleton</keyword>
<proteinExistence type="inferred from homology"/>
<protein>
    <submittedName>
        <fullName evidence="7">Uncharacterized protein</fullName>
    </submittedName>
</protein>
<evidence type="ECO:0000256" key="4">
    <source>
        <dbReference type="ARBA" id="ARBA00022701"/>
    </source>
</evidence>
<keyword evidence="4" id="KW-0493">Microtubule</keyword>
<evidence type="ECO:0000256" key="6">
    <source>
        <dbReference type="ARBA" id="ARBA00023212"/>
    </source>
</evidence>
<evidence type="ECO:0000256" key="3">
    <source>
        <dbReference type="ARBA" id="ARBA00022490"/>
    </source>
</evidence>
<name>A0ABD3BNP8_9LAMI</name>
<reference evidence="8" key="1">
    <citation type="journal article" date="2024" name="IScience">
        <title>Strigolactones Initiate the Formation of Haustorium-like Structures in Castilleja.</title>
        <authorList>
            <person name="Buerger M."/>
            <person name="Peterson D."/>
            <person name="Chory J."/>
        </authorList>
    </citation>
    <scope>NUCLEOTIDE SEQUENCE [LARGE SCALE GENOMIC DNA]</scope>
</reference>
<dbReference type="AlphaFoldDB" id="A0ABD3BNP8"/>
<keyword evidence="3" id="KW-0963">Cytoplasm</keyword>
<comment type="similarity">
    <text evidence="2">Belongs to the MAP70 family.</text>
</comment>
<comment type="caution">
    <text evidence="7">The sequence shown here is derived from an EMBL/GenBank/DDBJ whole genome shotgun (WGS) entry which is preliminary data.</text>
</comment>
<dbReference type="Pfam" id="PF07058">
    <property type="entry name" value="MAP70"/>
    <property type="match status" value="1"/>
</dbReference>
<accession>A0ABD3BNP8</accession>
<evidence type="ECO:0000313" key="8">
    <source>
        <dbReference type="Proteomes" id="UP001632038"/>
    </source>
</evidence>
<organism evidence="7 8">
    <name type="scientific">Castilleja foliolosa</name>
    <dbReference type="NCBI Taxonomy" id="1961234"/>
    <lineage>
        <taxon>Eukaryota</taxon>
        <taxon>Viridiplantae</taxon>
        <taxon>Streptophyta</taxon>
        <taxon>Embryophyta</taxon>
        <taxon>Tracheophyta</taxon>
        <taxon>Spermatophyta</taxon>
        <taxon>Magnoliopsida</taxon>
        <taxon>eudicotyledons</taxon>
        <taxon>Gunneridae</taxon>
        <taxon>Pentapetalae</taxon>
        <taxon>asterids</taxon>
        <taxon>lamiids</taxon>
        <taxon>Lamiales</taxon>
        <taxon>Orobanchaceae</taxon>
        <taxon>Pedicularideae</taxon>
        <taxon>Castillejinae</taxon>
        <taxon>Castilleja</taxon>
    </lineage>
</organism>
<comment type="subcellular location">
    <subcellularLocation>
        <location evidence="1">Cytoplasm</location>
        <location evidence="1">Cytoskeleton</location>
    </subcellularLocation>
</comment>
<keyword evidence="8" id="KW-1185">Reference proteome</keyword>
<dbReference type="Proteomes" id="UP001632038">
    <property type="component" value="Unassembled WGS sequence"/>
</dbReference>
<dbReference type="EMBL" id="JAVIJP010000077">
    <property type="protein sequence ID" value="KAL3618829.1"/>
    <property type="molecule type" value="Genomic_DNA"/>
</dbReference>
<sequence>MEGGSVSTLTSSVDLHLSPKYWTVNLQRVPDKGLEEILPGEIGGKEFGCILRFRHMLVKGVKRLNDLGVCSGLRQDMLVKMWSPLYTSCLQRLTIMWQLHNIIYIDEVDKITKYETDFNVNKTDFNVNEKRTSRGSCQSSSDRVAIVVDNVWKDVNAKVRHVKQWLEKRRCLQIGYEEKNMYMGAYDWRHSFQNTEVKIKGPKFVGGD</sequence>
<keyword evidence="5" id="KW-0175">Coiled coil</keyword>
<dbReference type="InterPro" id="IPR009768">
    <property type="entry name" value="MAP70"/>
</dbReference>
<evidence type="ECO:0000256" key="2">
    <source>
        <dbReference type="ARBA" id="ARBA00008825"/>
    </source>
</evidence>
<evidence type="ECO:0000313" key="7">
    <source>
        <dbReference type="EMBL" id="KAL3618829.1"/>
    </source>
</evidence>
<gene>
    <name evidence="7" type="ORF">CASFOL_037352</name>
</gene>
<evidence type="ECO:0000256" key="1">
    <source>
        <dbReference type="ARBA" id="ARBA00004245"/>
    </source>
</evidence>